<gene>
    <name evidence="1" type="ORF">KSP39_PZI010652</name>
</gene>
<dbReference type="EMBL" id="JBBWWQ010000008">
    <property type="protein sequence ID" value="KAK8941100.1"/>
    <property type="molecule type" value="Genomic_DNA"/>
</dbReference>
<evidence type="ECO:0000313" key="1">
    <source>
        <dbReference type="EMBL" id="KAK8941100.1"/>
    </source>
</evidence>
<sequence>MGKMLYLRSYDKSQQSASMFVPPSVDCSYPWDGNREVFNFIHLWIFLLCRFHRLQSSPHITIALESKTKHDLPNPVLIPDPAFRLGVGQLIPLGAVGSVAKSVEGHPGRLHVPLGQLQVLLKLLQHGPYVSMNAEMLECKLEIRNVGLNLHL</sequence>
<keyword evidence="2" id="KW-1185">Reference proteome</keyword>
<reference evidence="1 2" key="1">
    <citation type="journal article" date="2022" name="Nat. Plants">
        <title>Genomes of leafy and leafless Platanthera orchids illuminate the evolution of mycoheterotrophy.</title>
        <authorList>
            <person name="Li M.H."/>
            <person name="Liu K.W."/>
            <person name="Li Z."/>
            <person name="Lu H.C."/>
            <person name="Ye Q.L."/>
            <person name="Zhang D."/>
            <person name="Wang J.Y."/>
            <person name="Li Y.F."/>
            <person name="Zhong Z.M."/>
            <person name="Liu X."/>
            <person name="Yu X."/>
            <person name="Liu D.K."/>
            <person name="Tu X.D."/>
            <person name="Liu B."/>
            <person name="Hao Y."/>
            <person name="Liao X.Y."/>
            <person name="Jiang Y.T."/>
            <person name="Sun W.H."/>
            <person name="Chen J."/>
            <person name="Chen Y.Q."/>
            <person name="Ai Y."/>
            <person name="Zhai J.W."/>
            <person name="Wu S.S."/>
            <person name="Zhou Z."/>
            <person name="Hsiao Y.Y."/>
            <person name="Wu W.L."/>
            <person name="Chen Y.Y."/>
            <person name="Lin Y.F."/>
            <person name="Hsu J.L."/>
            <person name="Li C.Y."/>
            <person name="Wang Z.W."/>
            <person name="Zhao X."/>
            <person name="Zhong W.Y."/>
            <person name="Ma X.K."/>
            <person name="Ma L."/>
            <person name="Huang J."/>
            <person name="Chen G.Z."/>
            <person name="Huang M.Z."/>
            <person name="Huang L."/>
            <person name="Peng D.H."/>
            <person name="Luo Y.B."/>
            <person name="Zou S.Q."/>
            <person name="Chen S.P."/>
            <person name="Lan S."/>
            <person name="Tsai W.C."/>
            <person name="Van de Peer Y."/>
            <person name="Liu Z.J."/>
        </authorList>
    </citation>
    <scope>NUCLEOTIDE SEQUENCE [LARGE SCALE GENOMIC DNA]</scope>
    <source>
        <strain evidence="1">Lor287</strain>
    </source>
</reference>
<proteinExistence type="predicted"/>
<dbReference type="Proteomes" id="UP001418222">
    <property type="component" value="Unassembled WGS sequence"/>
</dbReference>
<organism evidence="1 2">
    <name type="scientific">Platanthera zijinensis</name>
    <dbReference type="NCBI Taxonomy" id="2320716"/>
    <lineage>
        <taxon>Eukaryota</taxon>
        <taxon>Viridiplantae</taxon>
        <taxon>Streptophyta</taxon>
        <taxon>Embryophyta</taxon>
        <taxon>Tracheophyta</taxon>
        <taxon>Spermatophyta</taxon>
        <taxon>Magnoliopsida</taxon>
        <taxon>Liliopsida</taxon>
        <taxon>Asparagales</taxon>
        <taxon>Orchidaceae</taxon>
        <taxon>Orchidoideae</taxon>
        <taxon>Orchideae</taxon>
        <taxon>Orchidinae</taxon>
        <taxon>Platanthera</taxon>
    </lineage>
</organism>
<protein>
    <submittedName>
        <fullName evidence="1">Uncharacterized protein</fullName>
    </submittedName>
</protein>
<dbReference type="AlphaFoldDB" id="A0AAP0G6Z3"/>
<evidence type="ECO:0000313" key="2">
    <source>
        <dbReference type="Proteomes" id="UP001418222"/>
    </source>
</evidence>
<comment type="caution">
    <text evidence="1">The sequence shown here is derived from an EMBL/GenBank/DDBJ whole genome shotgun (WGS) entry which is preliminary data.</text>
</comment>
<accession>A0AAP0G6Z3</accession>
<name>A0AAP0G6Z3_9ASPA</name>